<name>A0ABT1FZ22_9CORY</name>
<keyword evidence="2 3" id="KW-0378">Hydrolase</keyword>
<dbReference type="RefSeq" id="WP_253575637.1">
    <property type="nucleotide sequence ID" value="NZ_JAMFTQ010000001.1"/>
</dbReference>
<evidence type="ECO:0000313" key="5">
    <source>
        <dbReference type="EMBL" id="MCP1386857.1"/>
    </source>
</evidence>
<dbReference type="EC" id="3.1.1.-" evidence="3"/>
<accession>A0ABT1FZ22</accession>
<dbReference type="InterPro" id="IPR029058">
    <property type="entry name" value="AB_hydrolase_fold"/>
</dbReference>
<keyword evidence="6" id="KW-1185">Reference proteome</keyword>
<comment type="similarity">
    <text evidence="1 3">Belongs to the type-B carboxylesterase/lipase family.</text>
</comment>
<dbReference type="InterPro" id="IPR019826">
    <property type="entry name" value="Carboxylesterase_B_AS"/>
</dbReference>
<evidence type="ECO:0000256" key="3">
    <source>
        <dbReference type="RuleBase" id="RU361235"/>
    </source>
</evidence>
<dbReference type="SUPFAM" id="SSF53474">
    <property type="entry name" value="alpha/beta-Hydrolases"/>
    <property type="match status" value="1"/>
</dbReference>
<evidence type="ECO:0000256" key="1">
    <source>
        <dbReference type="ARBA" id="ARBA00005964"/>
    </source>
</evidence>
<dbReference type="EMBL" id="JAMFTQ010000001">
    <property type="protein sequence ID" value="MCP1386857.1"/>
    <property type="molecule type" value="Genomic_DNA"/>
</dbReference>
<dbReference type="Pfam" id="PF00135">
    <property type="entry name" value="COesterase"/>
    <property type="match status" value="1"/>
</dbReference>
<evidence type="ECO:0000259" key="4">
    <source>
        <dbReference type="Pfam" id="PF00135"/>
    </source>
</evidence>
<dbReference type="PANTHER" id="PTHR43142">
    <property type="entry name" value="CARBOXYLIC ESTER HYDROLASE"/>
    <property type="match status" value="1"/>
</dbReference>
<dbReference type="PANTHER" id="PTHR43142:SF1">
    <property type="entry name" value="CARBOXYLIC ESTER HYDROLASE"/>
    <property type="match status" value="1"/>
</dbReference>
<gene>
    <name evidence="5" type="ORF">M5J20_01405</name>
</gene>
<proteinExistence type="inferred from homology"/>
<evidence type="ECO:0000256" key="2">
    <source>
        <dbReference type="ARBA" id="ARBA00022801"/>
    </source>
</evidence>
<dbReference type="Proteomes" id="UP001204000">
    <property type="component" value="Unassembled WGS sequence"/>
</dbReference>
<protein>
    <recommendedName>
        <fullName evidence="3">Carboxylic ester hydrolase</fullName>
        <ecNumber evidence="3">3.1.1.-</ecNumber>
    </recommendedName>
</protein>
<dbReference type="Gene3D" id="3.40.50.1820">
    <property type="entry name" value="alpha/beta hydrolase"/>
    <property type="match status" value="1"/>
</dbReference>
<organism evidence="5 6">
    <name type="scientific">Corynebacterium stercoris</name>
    <dbReference type="NCBI Taxonomy" id="2943490"/>
    <lineage>
        <taxon>Bacteria</taxon>
        <taxon>Bacillati</taxon>
        <taxon>Actinomycetota</taxon>
        <taxon>Actinomycetes</taxon>
        <taxon>Mycobacteriales</taxon>
        <taxon>Corynebacteriaceae</taxon>
        <taxon>Corynebacterium</taxon>
    </lineage>
</organism>
<comment type="caution">
    <text evidence="5">The sequence shown here is derived from an EMBL/GenBank/DDBJ whole genome shotgun (WGS) entry which is preliminary data.</text>
</comment>
<dbReference type="PROSITE" id="PS00122">
    <property type="entry name" value="CARBOXYLESTERASE_B_1"/>
    <property type="match status" value="1"/>
</dbReference>
<feature type="domain" description="Carboxylesterase type B" evidence="4">
    <location>
        <begin position="60"/>
        <end position="191"/>
    </location>
</feature>
<sequence>MPHTEVTCAAGTIVGTTEDGVRHFHSVEYSRIPRAFDDPRPAEQGVLIDATSERPGIPALSITAPAGAKTLADLPVLVWIHGGRFESGDHTETFSNPEGFAREGVIHVRVGYRLKFPGLLPFPTDPPGHYRAVADCAAALTWIQRNIEAFGGDPTNVTVMGQSAGAAIVLWLARRDHYRGEFRRALAMSPAFPRRGFESRKWAARGAIGKPLTRDSLNELFEHDPARVERAYQRFRTQYITDMALGPYPLDAAELAEVPIVLSATDQEFFDSGAPFDRAALYRLLGPRLDLKREAASDYFAAVQRIAPGHPAGQLFSDSLCRRFVDRVAEGAPGPIYLAEHVGARHSEDLTPMFRGALHEWVLGFIRSGKVGWERYDDRRLAARRTMDGKLDIAHDPFGYLRGCFID</sequence>
<evidence type="ECO:0000313" key="6">
    <source>
        <dbReference type="Proteomes" id="UP001204000"/>
    </source>
</evidence>
<reference evidence="5" key="1">
    <citation type="submission" date="2022-05" db="EMBL/GenBank/DDBJ databases">
        <title>Corynebacterium sp. TA-R-1 sp. nov., isolated from human feces.</title>
        <authorList>
            <person name="Shamsuzzaman M."/>
            <person name="Dahal R.H."/>
        </authorList>
    </citation>
    <scope>NUCLEOTIDE SEQUENCE</scope>
    <source>
        <strain evidence="5">TA-R-1</strain>
    </source>
</reference>
<dbReference type="InterPro" id="IPR002018">
    <property type="entry name" value="CarbesteraseB"/>
</dbReference>